<feature type="region of interest" description="Disordered" evidence="1">
    <location>
        <begin position="107"/>
        <end position="165"/>
    </location>
</feature>
<sequence length="469" mass="52886">MSSNLERAKARLLSANQTQEPLHKNQIHTNGIQNRKSTVDLTQSPAIRKRVNSDSSRRSLVEMASVSSVRREASGAPIVNTTQTVIDQLQAQLIKLVEDQREDHLEARQHAPVYPRPPSSLSTESRSISPEVDSEDDIKSEDDAPNIYDDSPGAQEVPERPERPQLPELLQKSRSVSRQSNVALQQRAAFEADSNLLPPEECTIALYDGMQMPHIIRELAPCEPFHLPANPSERFSFDFLKAIFGGSSTVNGCYTIPTRHREHRLFPEINSYRVLKAEHEPLLPRYPEQYGAQLSCLFSDEDGLEQDFPLFICDGGAGTGYRYYGTYGEPRASDLLRGSEMCSVSHHVKHFWAKLLGTQTSSGKSRSALDTFMHAWPRVPVGWVDEDSGVFIAFDATREDEFGEPMTRTITVEEAIYITEDDVMDALNMADYNLRASINLFYGYLQCTGYDARLYAKLVAEYSKFQKQR</sequence>
<reference evidence="3 4" key="1">
    <citation type="journal article" date="2024" name="Commun. Biol.">
        <title>Comparative genomic analysis of thermophilic fungi reveals convergent evolutionary adaptations and gene losses.</title>
        <authorList>
            <person name="Steindorff A.S."/>
            <person name="Aguilar-Pontes M.V."/>
            <person name="Robinson A.J."/>
            <person name="Andreopoulos B."/>
            <person name="LaButti K."/>
            <person name="Kuo A."/>
            <person name="Mondo S."/>
            <person name="Riley R."/>
            <person name="Otillar R."/>
            <person name="Haridas S."/>
            <person name="Lipzen A."/>
            <person name="Grimwood J."/>
            <person name="Schmutz J."/>
            <person name="Clum A."/>
            <person name="Reid I.D."/>
            <person name="Moisan M.C."/>
            <person name="Butler G."/>
            <person name="Nguyen T.T.M."/>
            <person name="Dewar K."/>
            <person name="Conant G."/>
            <person name="Drula E."/>
            <person name="Henrissat B."/>
            <person name="Hansel C."/>
            <person name="Singer S."/>
            <person name="Hutchinson M.I."/>
            <person name="de Vries R.P."/>
            <person name="Natvig D.O."/>
            <person name="Powell A.J."/>
            <person name="Tsang A."/>
            <person name="Grigoriev I.V."/>
        </authorList>
    </citation>
    <scope>NUCLEOTIDE SEQUENCE [LARGE SCALE GENOMIC DNA]</scope>
    <source>
        <strain evidence="3 4">CBS 494.80</strain>
    </source>
</reference>
<dbReference type="EMBL" id="JAZHXI010000018">
    <property type="protein sequence ID" value="KAL2061672.1"/>
    <property type="molecule type" value="Genomic_DNA"/>
</dbReference>
<evidence type="ECO:0000259" key="2">
    <source>
        <dbReference type="Pfam" id="PF20411"/>
    </source>
</evidence>
<dbReference type="InterPro" id="IPR046520">
    <property type="entry name" value="DUF6697"/>
</dbReference>
<feature type="compositionally biased region" description="Polar residues" evidence="1">
    <location>
        <begin position="27"/>
        <end position="45"/>
    </location>
</feature>
<name>A0ABR4BVK1_9HELO</name>
<feature type="region of interest" description="Disordered" evidence="1">
    <location>
        <begin position="14"/>
        <end position="59"/>
    </location>
</feature>
<feature type="domain" description="DUF6697" evidence="2">
    <location>
        <begin position="235"/>
        <end position="460"/>
    </location>
</feature>
<accession>A0ABR4BVK1</accession>
<comment type="caution">
    <text evidence="3">The sequence shown here is derived from an EMBL/GenBank/DDBJ whole genome shotgun (WGS) entry which is preliminary data.</text>
</comment>
<keyword evidence="4" id="KW-1185">Reference proteome</keyword>
<protein>
    <recommendedName>
        <fullName evidence="2">DUF6697 domain-containing protein</fullName>
    </recommendedName>
</protein>
<evidence type="ECO:0000313" key="4">
    <source>
        <dbReference type="Proteomes" id="UP001595075"/>
    </source>
</evidence>
<dbReference type="Proteomes" id="UP001595075">
    <property type="component" value="Unassembled WGS sequence"/>
</dbReference>
<organism evidence="3 4">
    <name type="scientific">Oculimacula yallundae</name>
    <dbReference type="NCBI Taxonomy" id="86028"/>
    <lineage>
        <taxon>Eukaryota</taxon>
        <taxon>Fungi</taxon>
        <taxon>Dikarya</taxon>
        <taxon>Ascomycota</taxon>
        <taxon>Pezizomycotina</taxon>
        <taxon>Leotiomycetes</taxon>
        <taxon>Helotiales</taxon>
        <taxon>Ploettnerulaceae</taxon>
        <taxon>Oculimacula</taxon>
    </lineage>
</organism>
<gene>
    <name evidence="3" type="ORF">VTL71DRAFT_7049</name>
</gene>
<feature type="compositionally biased region" description="Acidic residues" evidence="1">
    <location>
        <begin position="132"/>
        <end position="144"/>
    </location>
</feature>
<proteinExistence type="predicted"/>
<dbReference type="Pfam" id="PF20411">
    <property type="entry name" value="DUF6697"/>
    <property type="match status" value="1"/>
</dbReference>
<feature type="compositionally biased region" description="Polar residues" evidence="1">
    <location>
        <begin position="119"/>
        <end position="128"/>
    </location>
</feature>
<evidence type="ECO:0000313" key="3">
    <source>
        <dbReference type="EMBL" id="KAL2061672.1"/>
    </source>
</evidence>
<evidence type="ECO:0000256" key="1">
    <source>
        <dbReference type="SAM" id="MobiDB-lite"/>
    </source>
</evidence>